<dbReference type="Proteomes" id="UP000887565">
    <property type="component" value="Unplaced"/>
</dbReference>
<dbReference type="WBParaSite" id="nRc.2.0.1.t46620-RA">
    <property type="protein sequence ID" value="nRc.2.0.1.t46620-RA"/>
    <property type="gene ID" value="nRc.2.0.1.g46620"/>
</dbReference>
<evidence type="ECO:0000313" key="2">
    <source>
        <dbReference type="WBParaSite" id="nRc.2.0.1.t46620-RA"/>
    </source>
</evidence>
<keyword evidence="1" id="KW-1185">Reference proteome</keyword>
<sequence>MFFERTDQSLTNFVETMTMIAEKENYRLIKKTLIEHFSEKFGVNFVGHIYIVLRLVAIIGEKMEPKLQGVFEGDEMSTDYFKMNSMSSCSGRARLPFSFDIAHQNFMRYLHTNELEECSWCLNVYPSHIKRESLREQFDMFIVYTIGRMPVFADPFDFTRQSPLILSCPILSIFT</sequence>
<accession>A0A915L699</accession>
<dbReference type="AlphaFoldDB" id="A0A915L699"/>
<evidence type="ECO:0000313" key="1">
    <source>
        <dbReference type="Proteomes" id="UP000887565"/>
    </source>
</evidence>
<proteinExistence type="predicted"/>
<organism evidence="1 2">
    <name type="scientific">Romanomermis culicivorax</name>
    <name type="common">Nematode worm</name>
    <dbReference type="NCBI Taxonomy" id="13658"/>
    <lineage>
        <taxon>Eukaryota</taxon>
        <taxon>Metazoa</taxon>
        <taxon>Ecdysozoa</taxon>
        <taxon>Nematoda</taxon>
        <taxon>Enoplea</taxon>
        <taxon>Dorylaimia</taxon>
        <taxon>Mermithida</taxon>
        <taxon>Mermithoidea</taxon>
        <taxon>Mermithidae</taxon>
        <taxon>Romanomermis</taxon>
    </lineage>
</organism>
<protein>
    <submittedName>
        <fullName evidence="2">Uncharacterized protein</fullName>
    </submittedName>
</protein>
<name>A0A915L699_ROMCU</name>
<reference evidence="2" key="1">
    <citation type="submission" date="2022-11" db="UniProtKB">
        <authorList>
            <consortium name="WormBaseParasite"/>
        </authorList>
    </citation>
    <scope>IDENTIFICATION</scope>
</reference>